<dbReference type="InterPro" id="IPR011050">
    <property type="entry name" value="Pectin_lyase_fold/virulence"/>
</dbReference>
<evidence type="ECO:0008006" key="4">
    <source>
        <dbReference type="Google" id="ProtNLM"/>
    </source>
</evidence>
<reference evidence="2 3" key="1">
    <citation type="submission" date="2016-10" db="EMBL/GenBank/DDBJ databases">
        <authorList>
            <person name="de Groot N.N."/>
        </authorList>
    </citation>
    <scope>NUCLEOTIDE SEQUENCE [LARGE SCALE GENOMIC DNA]</scope>
    <source>
        <strain evidence="2 3">DSM 11978</strain>
    </source>
</reference>
<gene>
    <name evidence="2" type="ORF">SAMN05216439_0910</name>
</gene>
<sequence length="1525" mass="168365">MRLNKSVLFVFMIIFLLSLNFIVAKDINETNLNADSFEIDYDDSISSSYDTNLQKLNQNDIEKTDESLEKSDNSSNRLLNEDNNNGLLGDGDGLKHLYVAPNATGSGLDENDPGDFITILNNTEDNTVIHMLEGTYLLSNITPIYQDGYYHFISIKSKNNISIVGENPDKVKIISNLTPKKRTSFIFSLHNTNNFKFENITFSAIKKDPKKEKTKSYFLLNKNNYIFENCKFIDAYSKFAIIELDEGTHLTINNCYFTSTDGHVGREISPGLFCSVLLNNTIFKNCCRYSDYKIGVMGNYSIFNSQFLEYDDNPLLYFQPYCNLIFENNYVDHPYNFVFFQPSDHYEGSNRMFCSHTTLTFLNGEDSVNVNCGDVINLNASLVDDLGNILSLYKLKFNLFENDLTYTNGVYQKEVTVPDVPGEYYIDVSDEMFTKYLGNCTVKAPIFIVKEAPEFLFDDKNSSTYGEDVIINVDSLDIPDGKLTFRFNNSEIIKNITDYRCSINLGVLPAGEYAITAYYAGDEVYGAKSYTKTFNVTKAKSTISLTKGHVDAIKDNGDVGFYFSTTENGNENTIGIILPDNATGKLTFKLDTDTYSIDINKRKVLLGNLDYGSYIIAVKYDGDNNFNESEECTFTLVNSKPSVDLTLDYNDINYTNTFKVNVTLNQDVVKDTIIFEVRDLEDNLINYTTGIISNKSANATFTGLNAGEYNIIAIYEGDDTYCNSIASQRFNVNKIDLESFTLKADKAISIYDNIKVEALIPVNVGGSITFRINGQDMTVEIFNNRAEAIFDNPGLGNYTVYATFNGDDNYNPHEENINITVIKADANLSVSAENVNWGEELVVVVKTDTRFTGNLSVKIDGVEKIVEITEGQGNVSFSNLKAGKYNVAVEFNESEFFTSSQKDINVTVNKIDSALTLDNDEMVFDYGGSASVTFGYDGAVNVTAEVINHPEAVIKINEDSIVVSDLDAGQYTLKVTTVPDENHTGVDKEFEVTVNKIDSALTLDNDEMVFDYGGSASVTFDYDGAVNVTAEVVNHPEAVIKINEDCIVVSDLDAGQYTLKVTTVPDENHNSVDKTISITVNKVNANINIEDIVLDYGSHDITVFTGEGIESVNANILNQSYANVIVSGNNISIYNLNVGEYVLQLIVNPDENHNSVSKNVKVTVNKIDSVIDIRNEVVFTYGDAGYCDVYSEGAVDFTVKVINHPEAVININKNGIVKVSALNAGTYIMEVTTNPDTNHNSVTGRVNVTVNKADSKIIIPDIIFDYGNSGSVNILVYNATGIGNVNVVGHPEAITTINGTKISVGGLNAGSYILTATALTGDNYNPVNVSANVIVNKLTTIIGVKKVNGVYGSSGKLIVTLKDSNGNLLTGKLLRVKVGSISKTLTTNRHGQVSVNVAYLIPKSYNAKISFAGDNDLVESSNTAKVVIKKATPKLTAKTLKTKVKTKNKKLKITLKNKKGKALKNTKVTLKLKGKTYKAKTNKKGIATFKITKLNKRGTFKGTVKFAGNKYFKAINKKVKVIVKK</sequence>
<dbReference type="STRING" id="190974.SAMN05216439_0910"/>
<dbReference type="RefSeq" id="WP_091698808.1">
    <property type="nucleotide sequence ID" value="NZ_FOAK01000002.1"/>
</dbReference>
<feature type="region of interest" description="Disordered" evidence="1">
    <location>
        <begin position="60"/>
        <end position="82"/>
    </location>
</feature>
<evidence type="ECO:0000313" key="2">
    <source>
        <dbReference type="EMBL" id="SEK42120.1"/>
    </source>
</evidence>
<organism evidence="2 3">
    <name type="scientific">Methanobrevibacter gottschalkii</name>
    <dbReference type="NCBI Taxonomy" id="190974"/>
    <lineage>
        <taxon>Archaea</taxon>
        <taxon>Methanobacteriati</taxon>
        <taxon>Methanobacteriota</taxon>
        <taxon>Methanomada group</taxon>
        <taxon>Methanobacteria</taxon>
        <taxon>Methanobacteriales</taxon>
        <taxon>Methanobacteriaceae</taxon>
        <taxon>Methanobrevibacter</taxon>
    </lineage>
</organism>
<evidence type="ECO:0000256" key="1">
    <source>
        <dbReference type="SAM" id="MobiDB-lite"/>
    </source>
</evidence>
<dbReference type="SUPFAM" id="SSF51126">
    <property type="entry name" value="Pectin lyase-like"/>
    <property type="match status" value="1"/>
</dbReference>
<dbReference type="InterPro" id="IPR013783">
    <property type="entry name" value="Ig-like_fold"/>
</dbReference>
<dbReference type="Proteomes" id="UP000199506">
    <property type="component" value="Unassembled WGS sequence"/>
</dbReference>
<proteinExistence type="predicted"/>
<dbReference type="EMBL" id="FOAK01000002">
    <property type="protein sequence ID" value="SEK42120.1"/>
    <property type="molecule type" value="Genomic_DNA"/>
</dbReference>
<dbReference type="OrthoDB" id="387664at2157"/>
<dbReference type="Gene3D" id="2.60.40.10">
    <property type="entry name" value="Immunoglobulins"/>
    <property type="match status" value="1"/>
</dbReference>
<protein>
    <recommendedName>
        <fullName evidence="4">Adhesin-like protein</fullName>
    </recommendedName>
</protein>
<feature type="compositionally biased region" description="Low complexity" evidence="1">
    <location>
        <begin position="73"/>
        <end position="82"/>
    </location>
</feature>
<evidence type="ECO:0000313" key="3">
    <source>
        <dbReference type="Proteomes" id="UP000199506"/>
    </source>
</evidence>
<name>A0A1H7GZM8_9EURY</name>
<accession>A0A1H7GZM8</accession>
<feature type="compositionally biased region" description="Basic and acidic residues" evidence="1">
    <location>
        <begin position="60"/>
        <end position="72"/>
    </location>
</feature>